<evidence type="ECO:0000313" key="2">
    <source>
        <dbReference type="Proteomes" id="UP000326870"/>
    </source>
</evidence>
<dbReference type="GeneID" id="60324537"/>
<evidence type="ECO:0000313" key="1">
    <source>
        <dbReference type="EMBL" id="QFG14129.1"/>
    </source>
</evidence>
<keyword evidence="2" id="KW-1185">Reference proteome</keyword>
<accession>A0A5J6TW34</accession>
<dbReference type="EMBL" id="MN234226">
    <property type="protein sequence ID" value="QFG14129.1"/>
    <property type="molecule type" value="Genomic_DNA"/>
</dbReference>
<organism evidence="1 2">
    <name type="scientific">Mycobacterium phage Curiosium</name>
    <dbReference type="NCBI Taxonomy" id="2599859"/>
    <lineage>
        <taxon>Viruses</taxon>
        <taxon>Duplodnaviria</taxon>
        <taxon>Heunggongvirae</taxon>
        <taxon>Uroviricota</taxon>
        <taxon>Caudoviricetes</taxon>
        <taxon>Weiservirinae</taxon>
        <taxon>Anayavirus</taxon>
        <taxon>Anayavirus curiosium</taxon>
    </lineage>
</organism>
<dbReference type="KEGG" id="vg:60324537"/>
<name>A0A5J6TW34_9CAUD</name>
<gene>
    <name evidence="1" type="primary">86</name>
    <name evidence="1" type="ORF">PBI_CURIOSIUM_86</name>
</gene>
<proteinExistence type="predicted"/>
<protein>
    <submittedName>
        <fullName evidence="1">Uncharacterized protein</fullName>
    </submittedName>
</protein>
<sequence length="194" mass="21110">MSVADQYPARTDTNGLTWWRPVRPAGTDLSQWGWTSDPAQAHPDYDALNTCTCFWLPPEQWTVILGCAEPGSQMEQNPRCPVHPATLVDLPTFVDLVVSREAPVIAAAVERAEAYGDAFGELFALAAAADRAEGDRILWGDPQREPGQFAEVRPLPGGGIAFVPTEPLPTEPIGELGPEWVQLGYVDETQGGLW</sequence>
<dbReference type="Proteomes" id="UP000326870">
    <property type="component" value="Segment"/>
</dbReference>
<reference evidence="1 2" key="1">
    <citation type="submission" date="2019-07" db="EMBL/GenBank/DDBJ databases">
        <authorList>
            <person name="Divens A.M."/>
            <person name="Garlena R.A."/>
            <person name="Russell D.A."/>
            <person name="Pope W.H."/>
            <person name="Jacobs-Sera D."/>
            <person name="Hatfull G.F."/>
        </authorList>
    </citation>
    <scope>NUCLEOTIDE SEQUENCE [LARGE SCALE GENOMIC DNA]</scope>
</reference>
<dbReference type="RefSeq" id="YP_009953074.1">
    <property type="nucleotide sequence ID" value="NC_051618.1"/>
</dbReference>